<sequence>MTSMIPSYSNPCLASTKDRSIVYLVGSPNTTSSTLNVHIINIANINAPVVAKSFSSVASESASWENYAAPWKHDAPKMCTTFFGTFPAFYDTLFINQIGVNTTWSTVFHPINGTIPRPTKLNDTAFVSKQAYSFVGQTGDTVSILALNNRTETQQPWSFVQWRLSASSTQTDFSILSIPDPLLTVPVFTSGSSAPEKSYFIVFDKLGGGVMLPTIINDVKPAGGAGIFFLNPWSVNMDDITLTADAVYANMGSGVYILVKK</sequence>
<name>A0ABQ7JIH9_9FUNG</name>
<dbReference type="EMBL" id="JAAAIM010001982">
    <property type="protein sequence ID" value="KAG0274653.1"/>
    <property type="molecule type" value="Genomic_DNA"/>
</dbReference>
<gene>
    <name evidence="1" type="ORF">BGZ96_004167</name>
</gene>
<evidence type="ECO:0000313" key="2">
    <source>
        <dbReference type="Proteomes" id="UP001194696"/>
    </source>
</evidence>
<dbReference type="Proteomes" id="UP001194696">
    <property type="component" value="Unassembled WGS sequence"/>
</dbReference>
<proteinExistence type="predicted"/>
<accession>A0ABQ7JIH9</accession>
<reference evidence="1 2" key="1">
    <citation type="journal article" date="2020" name="Fungal Divers.">
        <title>Resolving the Mortierellaceae phylogeny through synthesis of multi-gene phylogenetics and phylogenomics.</title>
        <authorList>
            <person name="Vandepol N."/>
            <person name="Liber J."/>
            <person name="Desiro A."/>
            <person name="Na H."/>
            <person name="Kennedy M."/>
            <person name="Barry K."/>
            <person name="Grigoriev I.V."/>
            <person name="Miller A.N."/>
            <person name="O'Donnell K."/>
            <person name="Stajich J.E."/>
            <person name="Bonito G."/>
        </authorList>
    </citation>
    <scope>NUCLEOTIDE SEQUENCE [LARGE SCALE GENOMIC DNA]</scope>
    <source>
        <strain evidence="1 2">AD045</strain>
    </source>
</reference>
<keyword evidence="2" id="KW-1185">Reference proteome</keyword>
<comment type="caution">
    <text evidence="1">The sequence shown here is derived from an EMBL/GenBank/DDBJ whole genome shotgun (WGS) entry which is preliminary data.</text>
</comment>
<organism evidence="1 2">
    <name type="scientific">Linnemannia gamsii</name>
    <dbReference type="NCBI Taxonomy" id="64522"/>
    <lineage>
        <taxon>Eukaryota</taxon>
        <taxon>Fungi</taxon>
        <taxon>Fungi incertae sedis</taxon>
        <taxon>Mucoromycota</taxon>
        <taxon>Mortierellomycotina</taxon>
        <taxon>Mortierellomycetes</taxon>
        <taxon>Mortierellales</taxon>
        <taxon>Mortierellaceae</taxon>
        <taxon>Linnemannia</taxon>
    </lineage>
</organism>
<evidence type="ECO:0000313" key="1">
    <source>
        <dbReference type="EMBL" id="KAG0274653.1"/>
    </source>
</evidence>
<protein>
    <submittedName>
        <fullName evidence="1">Uncharacterized protein</fullName>
    </submittedName>
</protein>